<dbReference type="PATRIC" id="fig|1678637.3.peg.2624"/>
<comment type="caution">
    <text evidence="2">The sequence shown here is derived from an EMBL/GenBank/DDBJ whole genome shotgun (WGS) entry which is preliminary data.</text>
</comment>
<dbReference type="OrthoDB" id="4306766at2"/>
<feature type="region of interest" description="Disordered" evidence="1">
    <location>
        <begin position="88"/>
        <end position="111"/>
    </location>
</feature>
<organism evidence="2 3">
    <name type="scientific">Streptomyces caatingaensis</name>
    <dbReference type="NCBI Taxonomy" id="1678637"/>
    <lineage>
        <taxon>Bacteria</taxon>
        <taxon>Bacillati</taxon>
        <taxon>Actinomycetota</taxon>
        <taxon>Actinomycetes</taxon>
        <taxon>Kitasatosporales</taxon>
        <taxon>Streptomycetaceae</taxon>
        <taxon>Streptomyces</taxon>
    </lineage>
</organism>
<dbReference type="RefSeq" id="WP_049716152.1">
    <property type="nucleotide sequence ID" value="NZ_LFXA01000007.1"/>
</dbReference>
<dbReference type="Proteomes" id="UP000037288">
    <property type="component" value="Unassembled WGS sequence"/>
</dbReference>
<evidence type="ECO:0000256" key="1">
    <source>
        <dbReference type="SAM" id="MobiDB-lite"/>
    </source>
</evidence>
<dbReference type="AlphaFoldDB" id="A0A0K9XGW4"/>
<name>A0A0K9XGW4_9ACTN</name>
<sequence length="111" mass="12497">MAQGEDDIRHGVRVTAPGEVREEDLASLETWLKDEPELTERVRVRRTARRAEPGVPMAPQLDILLEWLGGAATGEVLRLATESIREWRTSRRALGDPDPPDFRAGPDDERD</sequence>
<reference evidence="3" key="1">
    <citation type="submission" date="2015-07" db="EMBL/GenBank/DDBJ databases">
        <title>Draft genome sequence of Streptomyces sp. CMAA 1322, a bacterium isolated from Caatinga biome, from dry forest semiarid of Brazil.</title>
        <authorList>
            <person name="Santos S.N."/>
            <person name="Gacesa R."/>
            <person name="Taketani R.G."/>
            <person name="Long P.F."/>
            <person name="Melo I.S."/>
        </authorList>
    </citation>
    <scope>NUCLEOTIDE SEQUENCE [LARGE SCALE GENOMIC DNA]</scope>
    <source>
        <strain evidence="3">CMAA 1322</strain>
    </source>
</reference>
<gene>
    <name evidence="2" type="ORF">AC230_12165</name>
</gene>
<dbReference type="Pfam" id="PF19953">
    <property type="entry name" value="EACC1"/>
    <property type="match status" value="1"/>
</dbReference>
<evidence type="ECO:0000313" key="2">
    <source>
        <dbReference type="EMBL" id="KNB52296.1"/>
    </source>
</evidence>
<dbReference type="InterPro" id="IPR045428">
    <property type="entry name" value="EACC1"/>
</dbReference>
<protein>
    <submittedName>
        <fullName evidence="2">Uncharacterized protein</fullName>
    </submittedName>
</protein>
<proteinExistence type="predicted"/>
<evidence type="ECO:0000313" key="3">
    <source>
        <dbReference type="Proteomes" id="UP000037288"/>
    </source>
</evidence>
<dbReference type="EMBL" id="LFXA01000007">
    <property type="protein sequence ID" value="KNB52296.1"/>
    <property type="molecule type" value="Genomic_DNA"/>
</dbReference>
<accession>A0A0K9XGW4</accession>
<keyword evidence="3" id="KW-1185">Reference proteome</keyword>